<dbReference type="PANTHER" id="PTHR28674">
    <property type="entry name" value="SIMILAR TO DNA SEGMENT, CHR 10, WAYNE STATE UNIVERSITY 102,-EXPRESSED"/>
    <property type="match status" value="1"/>
</dbReference>
<dbReference type="Pfam" id="PF15370">
    <property type="entry name" value="NOPCHAP1"/>
    <property type="match status" value="1"/>
</dbReference>
<feature type="compositionally biased region" description="Basic residues" evidence="1">
    <location>
        <begin position="1"/>
        <end position="12"/>
    </location>
</feature>
<keyword evidence="3" id="KW-1185">Reference proteome</keyword>
<gene>
    <name evidence="2" type="ORF">SK128_019003</name>
</gene>
<sequence length="183" mass="20185">MDRKLSNRNHKSSSKELLSIQGDGSSRAVVEHLFRKQPKASSGDRPKTFKIARSPLLDQLQSFLPHFEKSTNQLLAKSDEEKEAFRIENTETDDKVVEMNIVVGEMADSNSDSEVSTDDKDTNDSEDDMPVVGHINEMNIKIPSATNKTKKLIRVLGDQNEEESDGTTSDGASTVASSSSAER</sequence>
<proteinExistence type="predicted"/>
<dbReference type="GO" id="GO:0062064">
    <property type="term" value="F:box C/D methylation guide snoRNP complex binding"/>
    <property type="evidence" value="ECO:0007669"/>
    <property type="project" value="TreeGrafter"/>
</dbReference>
<comment type="caution">
    <text evidence="2">The sequence shown here is derived from an EMBL/GenBank/DDBJ whole genome shotgun (WGS) entry which is preliminary data.</text>
</comment>
<dbReference type="AlphaFoldDB" id="A0AAN8WCD1"/>
<dbReference type="EMBL" id="JAXCGZ010021908">
    <property type="protein sequence ID" value="KAK7041542.1"/>
    <property type="molecule type" value="Genomic_DNA"/>
</dbReference>
<dbReference type="InterPro" id="IPR027921">
    <property type="entry name" value="NOPCHAP1"/>
</dbReference>
<reference evidence="2 3" key="1">
    <citation type="submission" date="2023-11" db="EMBL/GenBank/DDBJ databases">
        <title>Halocaridina rubra genome assembly.</title>
        <authorList>
            <person name="Smith C."/>
        </authorList>
    </citation>
    <scope>NUCLEOTIDE SEQUENCE [LARGE SCALE GENOMIC DNA]</scope>
    <source>
        <strain evidence="2">EP-1</strain>
        <tissue evidence="2">Whole</tissue>
    </source>
</reference>
<dbReference type="GO" id="GO:0000492">
    <property type="term" value="P:box C/D snoRNP assembly"/>
    <property type="evidence" value="ECO:0007669"/>
    <property type="project" value="InterPro"/>
</dbReference>
<organism evidence="2 3">
    <name type="scientific">Halocaridina rubra</name>
    <name type="common">Hawaiian red shrimp</name>
    <dbReference type="NCBI Taxonomy" id="373956"/>
    <lineage>
        <taxon>Eukaryota</taxon>
        <taxon>Metazoa</taxon>
        <taxon>Ecdysozoa</taxon>
        <taxon>Arthropoda</taxon>
        <taxon>Crustacea</taxon>
        <taxon>Multicrustacea</taxon>
        <taxon>Malacostraca</taxon>
        <taxon>Eumalacostraca</taxon>
        <taxon>Eucarida</taxon>
        <taxon>Decapoda</taxon>
        <taxon>Pleocyemata</taxon>
        <taxon>Caridea</taxon>
        <taxon>Atyoidea</taxon>
        <taxon>Atyidae</taxon>
        <taxon>Halocaridina</taxon>
    </lineage>
</organism>
<feature type="compositionally biased region" description="Low complexity" evidence="1">
    <location>
        <begin position="167"/>
        <end position="183"/>
    </location>
</feature>
<dbReference type="PANTHER" id="PTHR28674:SF1">
    <property type="entry name" value="NOP PROTEIN CHAPERONE 1"/>
    <property type="match status" value="1"/>
</dbReference>
<evidence type="ECO:0000313" key="3">
    <source>
        <dbReference type="Proteomes" id="UP001381693"/>
    </source>
</evidence>
<feature type="region of interest" description="Disordered" evidence="1">
    <location>
        <begin position="1"/>
        <end position="25"/>
    </location>
</feature>
<evidence type="ECO:0000313" key="2">
    <source>
        <dbReference type="EMBL" id="KAK7041542.1"/>
    </source>
</evidence>
<feature type="region of interest" description="Disordered" evidence="1">
    <location>
        <begin position="104"/>
        <end position="183"/>
    </location>
</feature>
<name>A0AAN8WCD1_HALRR</name>
<accession>A0AAN8WCD1</accession>
<protein>
    <submittedName>
        <fullName evidence="2">Uncharacterized protein</fullName>
    </submittedName>
</protein>
<evidence type="ECO:0000256" key="1">
    <source>
        <dbReference type="SAM" id="MobiDB-lite"/>
    </source>
</evidence>
<dbReference type="Proteomes" id="UP001381693">
    <property type="component" value="Unassembled WGS sequence"/>
</dbReference>